<dbReference type="Proteomes" id="UP001215598">
    <property type="component" value="Unassembled WGS sequence"/>
</dbReference>
<dbReference type="AlphaFoldDB" id="A0AAD7ICM7"/>
<organism evidence="1 2">
    <name type="scientific">Mycena metata</name>
    <dbReference type="NCBI Taxonomy" id="1033252"/>
    <lineage>
        <taxon>Eukaryota</taxon>
        <taxon>Fungi</taxon>
        <taxon>Dikarya</taxon>
        <taxon>Basidiomycota</taxon>
        <taxon>Agaricomycotina</taxon>
        <taxon>Agaricomycetes</taxon>
        <taxon>Agaricomycetidae</taxon>
        <taxon>Agaricales</taxon>
        <taxon>Marasmiineae</taxon>
        <taxon>Mycenaceae</taxon>
        <taxon>Mycena</taxon>
    </lineage>
</organism>
<proteinExistence type="predicted"/>
<sequence>MRPPSTSNDVLRAHASSLDSAIVILQVRTQSDNFSGHQELNDLLTARAAVQAELDAITYDVLTLPVEIVAQIFCWTLVLSRLQLKSTSRQEPWRLGQICRLWREIALSTPQLWNTIEIIATPHISYHYDERIRTFLSRAGSLPLAISFTFDDRGDFFTDYTAPMSRSLATIVPYSHAWEEVSLCNMTAASLDTLQLVHHPLPLLKSLGLDFRTRPYEGKLGTAFNDAPLLWKVDLHNFGSQPFALLWAQSTSLNIGACTSSALADTLKWTPALVNLRIGTGVMIHAPLPLLPSLPHLRSLVFPNLLPNPSLQKHFLSHLDVHLRQLKIAVINMAHFPLPLAHPASLEELSVAIKSEVLAGPSLLEDLATSSALRALKIIAERHQSNAATFLLRPLIYRLTHDPEFLPRLESLTIIILEQPASEHLFDRTTLSGMLGARCPSTGGPLRYFELRSRRGLPGLDQQVQKLAEIGTEIILETDPNLAVSVWSTEF</sequence>
<evidence type="ECO:0000313" key="2">
    <source>
        <dbReference type="Proteomes" id="UP001215598"/>
    </source>
</evidence>
<name>A0AAD7ICM7_9AGAR</name>
<protein>
    <recommendedName>
        <fullName evidence="3">F-box domain-containing protein</fullName>
    </recommendedName>
</protein>
<dbReference type="Gene3D" id="3.80.10.10">
    <property type="entry name" value="Ribonuclease Inhibitor"/>
    <property type="match status" value="1"/>
</dbReference>
<accession>A0AAD7ICM7</accession>
<dbReference type="InterPro" id="IPR032675">
    <property type="entry name" value="LRR_dom_sf"/>
</dbReference>
<evidence type="ECO:0008006" key="3">
    <source>
        <dbReference type="Google" id="ProtNLM"/>
    </source>
</evidence>
<keyword evidence="2" id="KW-1185">Reference proteome</keyword>
<gene>
    <name evidence="1" type="ORF">B0H16DRAFT_1890850</name>
</gene>
<comment type="caution">
    <text evidence="1">The sequence shown here is derived from an EMBL/GenBank/DDBJ whole genome shotgun (WGS) entry which is preliminary data.</text>
</comment>
<dbReference type="EMBL" id="JARKIB010000104">
    <property type="protein sequence ID" value="KAJ7740079.1"/>
    <property type="molecule type" value="Genomic_DNA"/>
</dbReference>
<reference evidence="1" key="1">
    <citation type="submission" date="2023-03" db="EMBL/GenBank/DDBJ databases">
        <title>Massive genome expansion in bonnet fungi (Mycena s.s.) driven by repeated elements and novel gene families across ecological guilds.</title>
        <authorList>
            <consortium name="Lawrence Berkeley National Laboratory"/>
            <person name="Harder C.B."/>
            <person name="Miyauchi S."/>
            <person name="Viragh M."/>
            <person name="Kuo A."/>
            <person name="Thoen E."/>
            <person name="Andreopoulos B."/>
            <person name="Lu D."/>
            <person name="Skrede I."/>
            <person name="Drula E."/>
            <person name="Henrissat B."/>
            <person name="Morin E."/>
            <person name="Kohler A."/>
            <person name="Barry K."/>
            <person name="LaButti K."/>
            <person name="Morin E."/>
            <person name="Salamov A."/>
            <person name="Lipzen A."/>
            <person name="Mereny Z."/>
            <person name="Hegedus B."/>
            <person name="Baldrian P."/>
            <person name="Stursova M."/>
            <person name="Weitz H."/>
            <person name="Taylor A."/>
            <person name="Grigoriev I.V."/>
            <person name="Nagy L.G."/>
            <person name="Martin F."/>
            <person name="Kauserud H."/>
        </authorList>
    </citation>
    <scope>NUCLEOTIDE SEQUENCE</scope>
    <source>
        <strain evidence="1">CBHHK182m</strain>
    </source>
</reference>
<dbReference type="Gene3D" id="1.20.1280.50">
    <property type="match status" value="1"/>
</dbReference>
<evidence type="ECO:0000313" key="1">
    <source>
        <dbReference type="EMBL" id="KAJ7740079.1"/>
    </source>
</evidence>